<protein>
    <recommendedName>
        <fullName evidence="19">PTS lactose transporter subunit IIC</fullName>
    </recommendedName>
</protein>
<evidence type="ECO:0000256" key="10">
    <source>
        <dbReference type="ARBA" id="ARBA00022989"/>
    </source>
</evidence>
<dbReference type="PROSITE" id="PS51104">
    <property type="entry name" value="PTS_EIIC_TYPE_2"/>
    <property type="match status" value="1"/>
</dbReference>
<sequence>MNPLITADLVDLDLDRTATHREEAARALAALMAAAGRVTDVDAFLADVASREAQAPTGLEGGIGIPHCRSAHVTEPTLAFGRSSRGIDFGAPDGPAHLIFLIAAPAGGDRDHLSVLSALARDLMDPHFTRTLRETGDPAKAASLLRGPSPTPSHPSSPSPAQAAGGEPGSGSGTGGTDGAGTGSAAGTGTGDTGGEPGQNARAGRTPRAPTDAPPGRTPRAPAEAPGRDERTPAAAGTSRRPDAHAAESGAAPPGAHAGGAHPPQAGPPAQAGTTPAQAEGDGPGPHAGRGPVPVAGTPARADGDRVEAEGATAGGTPFRIVAVTACPTGIAHTYLAAEALRRAADEADGVEIAVEPQGSGGFERLPPELIARADAVILAHDVEVRDRARFDGKPTVETGVKAAVSRPGELIARARTVLPPGGVPGASRPAPMERAAEPGDHLGTRLRKWLMTGVSYMVPFVAAGGLLIALAFALGGYEISDAPAVADHFSPAEADSWAALAHQIGSTSFTFLIPVLAGYIAYGMADRPGLVPGFTGGAIAVTVEAGFLGGLAAGLLAGAVVLGIRRVRVPPALRGIMPVVVIPLLSAAAVGSLMFVVVGRPIAEAQSALTDWLNGLGGANAVLLGALLGLMMCFDLGGPVNKVAYAFATGGIAVADPGDTSLEIMAAVMAAGMVPPLGLALATTVRGRLFTSTEKDNGKAAWVLGASFITEGAIPFAAADPLRVIPSAMAGGALTGALAMAAGSTLRAPHGGVFVVPLVGGPALYLLSVAAGTVVTAALVVLLKHRRPAGGPGRGPTQAPGATPAR</sequence>
<keyword evidence="4" id="KW-0597">Phosphoprotein</keyword>
<dbReference type="GO" id="GO:0005886">
    <property type="term" value="C:plasma membrane"/>
    <property type="evidence" value="ECO:0007669"/>
    <property type="project" value="UniProtKB-SubCell"/>
</dbReference>
<keyword evidence="6" id="KW-0808">Transferase</keyword>
<keyword evidence="8 13" id="KW-0812">Transmembrane</keyword>
<evidence type="ECO:0000259" key="16">
    <source>
        <dbReference type="PROSITE" id="PS51104"/>
    </source>
</evidence>
<dbReference type="KEGG" id="smao:CAG99_16295"/>
<evidence type="ECO:0000256" key="3">
    <source>
        <dbReference type="ARBA" id="ARBA00022475"/>
    </source>
</evidence>
<feature type="transmembrane region" description="Helical" evidence="13">
    <location>
        <begin position="725"/>
        <end position="744"/>
    </location>
</feature>
<dbReference type="SUPFAM" id="SSF55804">
    <property type="entry name" value="Phoshotransferase/anion transport protein"/>
    <property type="match status" value="1"/>
</dbReference>
<dbReference type="InterPro" id="IPR013011">
    <property type="entry name" value="PTS_EIIB_2"/>
</dbReference>
<dbReference type="GO" id="GO:0005351">
    <property type="term" value="F:carbohydrate:proton symporter activity"/>
    <property type="evidence" value="ECO:0007669"/>
    <property type="project" value="InterPro"/>
</dbReference>
<feature type="compositionally biased region" description="Gly residues" evidence="12">
    <location>
        <begin position="166"/>
        <end position="197"/>
    </location>
</feature>
<dbReference type="InterPro" id="IPR003353">
    <property type="entry name" value="PTS_IIB_fruc"/>
</dbReference>
<keyword evidence="7" id="KW-0598">Phosphotransferase system</keyword>
<dbReference type="Gene3D" id="3.40.930.10">
    <property type="entry name" value="Mannitol-specific EII, Chain A"/>
    <property type="match status" value="1"/>
</dbReference>
<dbReference type="PROSITE" id="PS51099">
    <property type="entry name" value="PTS_EIIB_TYPE_2"/>
    <property type="match status" value="1"/>
</dbReference>
<evidence type="ECO:0000256" key="12">
    <source>
        <dbReference type="SAM" id="MobiDB-lite"/>
    </source>
</evidence>
<dbReference type="EMBL" id="CP021121">
    <property type="protein sequence ID" value="ARQ70196.1"/>
    <property type="molecule type" value="Genomic_DNA"/>
</dbReference>
<dbReference type="InterPro" id="IPR036095">
    <property type="entry name" value="PTS_EIIB-like_sf"/>
</dbReference>
<feature type="transmembrane region" description="Helical" evidence="13">
    <location>
        <begin position="498"/>
        <end position="523"/>
    </location>
</feature>
<feature type="region of interest" description="Disordered" evidence="12">
    <location>
        <begin position="134"/>
        <end position="312"/>
    </location>
</feature>
<dbReference type="PROSITE" id="PS51094">
    <property type="entry name" value="PTS_EIIA_TYPE_2"/>
    <property type="match status" value="1"/>
</dbReference>
<dbReference type="Proteomes" id="UP000194218">
    <property type="component" value="Chromosome"/>
</dbReference>
<dbReference type="GO" id="GO:0022877">
    <property type="term" value="F:protein-N(PI)-phosphohistidine-fructose phosphotransferase system transporter activity"/>
    <property type="evidence" value="ECO:0007669"/>
    <property type="project" value="InterPro"/>
</dbReference>
<dbReference type="RefSeq" id="WP_086160051.1">
    <property type="nucleotide sequence ID" value="NZ_CP021121.1"/>
</dbReference>
<evidence type="ECO:0000256" key="13">
    <source>
        <dbReference type="SAM" id="Phobius"/>
    </source>
</evidence>
<dbReference type="PANTHER" id="PTHR30505">
    <property type="entry name" value="FRUCTOSE-LIKE PERMEASE"/>
    <property type="match status" value="1"/>
</dbReference>
<evidence type="ECO:0000256" key="9">
    <source>
        <dbReference type="ARBA" id="ARBA00022777"/>
    </source>
</evidence>
<dbReference type="InterPro" id="IPR013014">
    <property type="entry name" value="PTS_EIIC_2"/>
</dbReference>
<evidence type="ECO:0000313" key="18">
    <source>
        <dbReference type="Proteomes" id="UP000194218"/>
    </source>
</evidence>
<evidence type="ECO:0000256" key="5">
    <source>
        <dbReference type="ARBA" id="ARBA00022597"/>
    </source>
</evidence>
<keyword evidence="5" id="KW-0762">Sugar transport</keyword>
<comment type="subcellular location">
    <subcellularLocation>
        <location evidence="1">Cell inner membrane</location>
        <topology evidence="1">Multi-pass membrane protein</topology>
    </subcellularLocation>
</comment>
<dbReference type="SUPFAM" id="SSF52794">
    <property type="entry name" value="PTS system IIB component-like"/>
    <property type="match status" value="1"/>
</dbReference>
<dbReference type="InterPro" id="IPR003352">
    <property type="entry name" value="PTS_EIIC"/>
</dbReference>
<dbReference type="OrthoDB" id="9782569at2"/>
<evidence type="ECO:0000256" key="1">
    <source>
        <dbReference type="ARBA" id="ARBA00004429"/>
    </source>
</evidence>
<feature type="domain" description="PTS EIIC type-2" evidence="16">
    <location>
        <begin position="447"/>
        <end position="794"/>
    </location>
</feature>
<dbReference type="InterPro" id="IPR002178">
    <property type="entry name" value="PTS_EIIA_type-2_dom"/>
</dbReference>
<dbReference type="Pfam" id="PF02302">
    <property type="entry name" value="PTS_IIB"/>
    <property type="match status" value="1"/>
</dbReference>
<dbReference type="PANTHER" id="PTHR30505:SF0">
    <property type="entry name" value="FRUCTOSE-LIKE PTS SYSTEM EIIBC COMPONENT-RELATED"/>
    <property type="match status" value="1"/>
</dbReference>
<reference evidence="17 18" key="1">
    <citation type="submission" date="2017-05" db="EMBL/GenBank/DDBJ databases">
        <title>Complete genome sequence of Streptomyces sp. SCSIO 03032 revealed the diverse biosynthetic pathways for its bioactive secondary metabolites.</title>
        <authorList>
            <person name="Ma L."/>
            <person name="Zhu Y."/>
            <person name="Zhang W."/>
            <person name="Zhang G."/>
            <person name="Tian X."/>
            <person name="Zhang S."/>
            <person name="Zhang C."/>
        </authorList>
    </citation>
    <scope>NUCLEOTIDE SEQUENCE [LARGE SCALE GENOMIC DNA]</scope>
    <source>
        <strain evidence="17 18">SCSIO 03032</strain>
    </source>
</reference>
<evidence type="ECO:0008006" key="19">
    <source>
        <dbReference type="Google" id="ProtNLM"/>
    </source>
</evidence>
<dbReference type="AlphaFoldDB" id="A0A1W7CZK3"/>
<dbReference type="Pfam" id="PF02378">
    <property type="entry name" value="PTS_EIIC"/>
    <property type="match status" value="1"/>
</dbReference>
<evidence type="ECO:0000256" key="7">
    <source>
        <dbReference type="ARBA" id="ARBA00022683"/>
    </source>
</evidence>
<evidence type="ECO:0000313" key="17">
    <source>
        <dbReference type="EMBL" id="ARQ70196.1"/>
    </source>
</evidence>
<dbReference type="NCBIfam" id="TIGR00829">
    <property type="entry name" value="FRU"/>
    <property type="match status" value="1"/>
</dbReference>
<accession>A0A1W7CZK3</accession>
<keyword evidence="11 13" id="KW-0472">Membrane</keyword>
<keyword evidence="9" id="KW-0418">Kinase</keyword>
<evidence type="ECO:0000256" key="4">
    <source>
        <dbReference type="ARBA" id="ARBA00022553"/>
    </source>
</evidence>
<feature type="domain" description="PTS EIIA type-2" evidence="14">
    <location>
        <begin position="3"/>
        <end position="148"/>
    </location>
</feature>
<keyword evidence="10 13" id="KW-1133">Transmembrane helix</keyword>
<dbReference type="InterPro" id="IPR003501">
    <property type="entry name" value="PTS_EIIB_2/3"/>
</dbReference>
<feature type="transmembrane region" description="Helical" evidence="13">
    <location>
        <begin position="612"/>
        <end position="633"/>
    </location>
</feature>
<proteinExistence type="predicted"/>
<dbReference type="Gene3D" id="3.40.50.2300">
    <property type="match status" value="1"/>
</dbReference>
<evidence type="ECO:0000259" key="15">
    <source>
        <dbReference type="PROSITE" id="PS51099"/>
    </source>
</evidence>
<feature type="domain" description="PTS EIIB type-2" evidence="15">
    <location>
        <begin position="321"/>
        <end position="417"/>
    </location>
</feature>
<dbReference type="GO" id="GO:0016301">
    <property type="term" value="F:kinase activity"/>
    <property type="evidence" value="ECO:0007669"/>
    <property type="project" value="UniProtKB-KW"/>
</dbReference>
<dbReference type="InterPro" id="IPR050864">
    <property type="entry name" value="Bacterial_PTS_Sugar_Transport"/>
</dbReference>
<feature type="transmembrane region" description="Helical" evidence="13">
    <location>
        <begin position="535"/>
        <end position="565"/>
    </location>
</feature>
<dbReference type="CDD" id="cd00211">
    <property type="entry name" value="PTS_IIA_fru"/>
    <property type="match status" value="1"/>
</dbReference>
<feature type="transmembrane region" description="Helical" evidence="13">
    <location>
        <begin position="455"/>
        <end position="478"/>
    </location>
</feature>
<dbReference type="GO" id="GO:0009401">
    <property type="term" value="P:phosphoenolpyruvate-dependent sugar phosphotransferase system"/>
    <property type="evidence" value="ECO:0007669"/>
    <property type="project" value="UniProtKB-KW"/>
</dbReference>
<keyword evidence="2" id="KW-0813">Transport</keyword>
<dbReference type="Pfam" id="PF00359">
    <property type="entry name" value="PTS_EIIA_2"/>
    <property type="match status" value="1"/>
</dbReference>
<evidence type="ECO:0000256" key="11">
    <source>
        <dbReference type="ARBA" id="ARBA00023136"/>
    </source>
</evidence>
<feature type="transmembrane region" description="Helical" evidence="13">
    <location>
        <begin position="764"/>
        <end position="784"/>
    </location>
</feature>
<dbReference type="InterPro" id="IPR016152">
    <property type="entry name" value="PTrfase/Anion_transptr"/>
</dbReference>
<name>A0A1W7CZK3_9ACTN</name>
<gene>
    <name evidence="17" type="ORF">CAG99_16295</name>
</gene>
<dbReference type="CDD" id="cd05569">
    <property type="entry name" value="PTS_IIB_fructose"/>
    <property type="match status" value="1"/>
</dbReference>
<dbReference type="GO" id="GO:0090563">
    <property type="term" value="F:protein-phosphocysteine-sugar phosphotransferase activity"/>
    <property type="evidence" value="ECO:0007669"/>
    <property type="project" value="TreeGrafter"/>
</dbReference>
<evidence type="ECO:0000259" key="14">
    <source>
        <dbReference type="PROSITE" id="PS51094"/>
    </source>
</evidence>
<evidence type="ECO:0000256" key="6">
    <source>
        <dbReference type="ARBA" id="ARBA00022679"/>
    </source>
</evidence>
<dbReference type="InterPro" id="IPR006327">
    <property type="entry name" value="PTS_IIC_fruc"/>
</dbReference>
<evidence type="ECO:0000256" key="8">
    <source>
        <dbReference type="ARBA" id="ARBA00022692"/>
    </source>
</evidence>
<organism evidence="17 18">
    <name type="scientific">Streptomyces marincola</name>
    <dbReference type="NCBI Taxonomy" id="2878388"/>
    <lineage>
        <taxon>Bacteria</taxon>
        <taxon>Bacillati</taxon>
        <taxon>Actinomycetota</taxon>
        <taxon>Actinomycetes</taxon>
        <taxon>Kitasatosporales</taxon>
        <taxon>Streptomycetaceae</taxon>
        <taxon>Streptomyces</taxon>
    </lineage>
</organism>
<feature type="compositionally biased region" description="Low complexity" evidence="12">
    <location>
        <begin position="247"/>
        <end position="281"/>
    </location>
</feature>
<dbReference type="NCBIfam" id="TIGR01427">
    <property type="entry name" value="PTS_IIC_fructo"/>
    <property type="match status" value="1"/>
</dbReference>
<evidence type="ECO:0000256" key="2">
    <source>
        <dbReference type="ARBA" id="ARBA00022448"/>
    </source>
</evidence>
<feature type="transmembrane region" description="Helical" evidence="13">
    <location>
        <begin position="577"/>
        <end position="600"/>
    </location>
</feature>
<feature type="compositionally biased region" description="Pro residues" evidence="12">
    <location>
        <begin position="149"/>
        <end position="158"/>
    </location>
</feature>
<keyword evidence="18" id="KW-1185">Reference proteome</keyword>
<keyword evidence="3" id="KW-1003">Cell membrane</keyword>